<comment type="subcellular location">
    <subcellularLocation>
        <location evidence="1">Nucleus</location>
    </subcellularLocation>
</comment>
<dbReference type="GO" id="GO:0000977">
    <property type="term" value="F:RNA polymerase II transcription regulatory region sequence-specific DNA binding"/>
    <property type="evidence" value="ECO:0007669"/>
    <property type="project" value="TreeGrafter"/>
</dbReference>
<dbReference type="OrthoDB" id="552115at2759"/>
<feature type="compositionally biased region" description="Basic residues" evidence="2">
    <location>
        <begin position="181"/>
        <end position="196"/>
    </location>
</feature>
<dbReference type="AlphaFoldDB" id="A0A9P6IWL2"/>
<dbReference type="GO" id="GO:0051726">
    <property type="term" value="P:regulation of cell cycle"/>
    <property type="evidence" value="ECO:0007669"/>
    <property type="project" value="InterPro"/>
</dbReference>
<feature type="compositionally biased region" description="Polar residues" evidence="2">
    <location>
        <begin position="274"/>
        <end position="283"/>
    </location>
</feature>
<dbReference type="GO" id="GO:0000981">
    <property type="term" value="F:DNA-binding transcription factor activity, RNA polymerase II-specific"/>
    <property type="evidence" value="ECO:0007669"/>
    <property type="project" value="TreeGrafter"/>
</dbReference>
<keyword evidence="1" id="KW-0805">Transcription regulation</keyword>
<feature type="compositionally biased region" description="Acidic residues" evidence="2">
    <location>
        <begin position="346"/>
        <end position="357"/>
    </location>
</feature>
<keyword evidence="1" id="KW-0804">Transcription</keyword>
<feature type="region of interest" description="Disordered" evidence="2">
    <location>
        <begin position="325"/>
        <end position="357"/>
    </location>
</feature>
<dbReference type="Pfam" id="PF02319">
    <property type="entry name" value="WHD_E2F_TDP"/>
    <property type="match status" value="1"/>
</dbReference>
<dbReference type="SUPFAM" id="SSF46785">
    <property type="entry name" value="Winged helix' DNA-binding domain"/>
    <property type="match status" value="1"/>
</dbReference>
<dbReference type="InterPro" id="IPR036390">
    <property type="entry name" value="WH_DNA-bd_sf"/>
</dbReference>
<comment type="caution">
    <text evidence="4">The sequence shown here is derived from an EMBL/GenBank/DDBJ whole genome shotgun (WGS) entry which is preliminary data.</text>
</comment>
<dbReference type="GO" id="GO:0005667">
    <property type="term" value="C:transcription regulator complex"/>
    <property type="evidence" value="ECO:0007669"/>
    <property type="project" value="InterPro"/>
</dbReference>
<evidence type="ECO:0000313" key="4">
    <source>
        <dbReference type="EMBL" id="KAF9948935.1"/>
    </source>
</evidence>
<proteinExistence type="inferred from homology"/>
<feature type="compositionally biased region" description="Basic and acidic residues" evidence="2">
    <location>
        <begin position="336"/>
        <end position="345"/>
    </location>
</feature>
<dbReference type="GO" id="GO:0005634">
    <property type="term" value="C:nucleus"/>
    <property type="evidence" value="ECO:0007669"/>
    <property type="project" value="UniProtKB-SubCell"/>
</dbReference>
<dbReference type="Proteomes" id="UP000738359">
    <property type="component" value="Unassembled WGS sequence"/>
</dbReference>
<gene>
    <name evidence="4" type="ORF">BGZ70_002005</name>
</gene>
<feature type="compositionally biased region" description="Basic and acidic residues" evidence="2">
    <location>
        <begin position="63"/>
        <end position="85"/>
    </location>
</feature>
<dbReference type="InterPro" id="IPR015648">
    <property type="entry name" value="Transcrpt_fac_DP"/>
</dbReference>
<dbReference type="EMBL" id="JAAAHY010001470">
    <property type="protein sequence ID" value="KAF9948935.1"/>
    <property type="molecule type" value="Genomic_DNA"/>
</dbReference>
<dbReference type="PANTHER" id="PTHR12548">
    <property type="entry name" value="TRANSCRIPTION FACTOR DP"/>
    <property type="match status" value="1"/>
</dbReference>
<dbReference type="SMART" id="SM01372">
    <property type="entry name" value="E2F_TDP"/>
    <property type="match status" value="1"/>
</dbReference>
<keyword evidence="1" id="KW-0539">Nucleus</keyword>
<sequence>MSPFTPRSGMIPRVMSRSTLDSSHSELDFTKTIHPSHPSHLASMPHHSSYLTDSPIDSQPRPVHHDRDDHDMEHCSEQDDVREREHEEDDDEDDDDEYRALAAYGASGISFVTSSRESIHREARPLSNPSSLGKDFTIGIAEDGFEEYEDNGEEGNSFASSSSSRKPSMARSPSGDEPKAGKKTARAKAVPRKRAPRQPSVQAAFDEAINELEEDGQTQDGSGSQSLHGKGLGYYAPLVCDHVEAKGITNYNDLVNELAGGQPGGQQGERMEGTATQESSGQGNIRRRVYDALNILEALGIISMDKKEIRWIGIHDAKAIREASRKIQQADVPSRSYEEQERDGADESEEPEDDEMEIEQLQKEVEAMRIRNALELAQLQDQVARVCLPLPRSFSVLVA</sequence>
<feature type="region of interest" description="Disordered" evidence="2">
    <location>
        <begin position="259"/>
        <end position="283"/>
    </location>
</feature>
<dbReference type="Gene3D" id="1.10.10.10">
    <property type="entry name" value="Winged helix-like DNA-binding domain superfamily/Winged helix DNA-binding domain"/>
    <property type="match status" value="1"/>
</dbReference>
<keyword evidence="5" id="KW-1185">Reference proteome</keyword>
<feature type="region of interest" description="Disordered" evidence="2">
    <location>
        <begin position="1"/>
        <end position="201"/>
    </location>
</feature>
<dbReference type="InterPro" id="IPR036388">
    <property type="entry name" value="WH-like_DNA-bd_sf"/>
</dbReference>
<evidence type="ECO:0000259" key="3">
    <source>
        <dbReference type="SMART" id="SM01372"/>
    </source>
</evidence>
<dbReference type="PANTHER" id="PTHR12548:SF9">
    <property type="entry name" value="TRANSCRIPTION FACTOR DP"/>
    <property type="match status" value="1"/>
</dbReference>
<evidence type="ECO:0000313" key="5">
    <source>
        <dbReference type="Proteomes" id="UP000738359"/>
    </source>
</evidence>
<evidence type="ECO:0000256" key="2">
    <source>
        <dbReference type="SAM" id="MobiDB-lite"/>
    </source>
</evidence>
<name>A0A9P6IWL2_MORAP</name>
<feature type="compositionally biased region" description="Acidic residues" evidence="2">
    <location>
        <begin position="143"/>
        <end position="153"/>
    </location>
</feature>
<protein>
    <recommendedName>
        <fullName evidence="3">E2F/DP family winged-helix DNA-binding domain-containing protein</fullName>
    </recommendedName>
</protein>
<feature type="compositionally biased region" description="Low complexity" evidence="2">
    <location>
        <begin position="157"/>
        <end position="173"/>
    </location>
</feature>
<feature type="domain" description="E2F/DP family winged-helix DNA-binding" evidence="3">
    <location>
        <begin position="227"/>
        <end position="313"/>
    </location>
</feature>
<reference evidence="4" key="1">
    <citation type="journal article" date="2020" name="Fungal Divers.">
        <title>Resolving the Mortierellaceae phylogeny through synthesis of multi-gene phylogenetics and phylogenomics.</title>
        <authorList>
            <person name="Vandepol N."/>
            <person name="Liber J."/>
            <person name="Desiro A."/>
            <person name="Na H."/>
            <person name="Kennedy M."/>
            <person name="Barry K."/>
            <person name="Grigoriev I.V."/>
            <person name="Miller A.N."/>
            <person name="O'Donnell K."/>
            <person name="Stajich J.E."/>
            <person name="Bonito G."/>
        </authorList>
    </citation>
    <scope>NUCLEOTIDE SEQUENCE</scope>
    <source>
        <strain evidence="4">CK1249</strain>
    </source>
</reference>
<keyword evidence="1" id="KW-0238">DNA-binding</keyword>
<dbReference type="InterPro" id="IPR003316">
    <property type="entry name" value="E2F_WHTH_DNA-bd_dom"/>
</dbReference>
<organism evidence="4 5">
    <name type="scientific">Mortierella alpina</name>
    <name type="common">Oleaginous fungus</name>
    <name type="synonym">Mortierella renispora</name>
    <dbReference type="NCBI Taxonomy" id="64518"/>
    <lineage>
        <taxon>Eukaryota</taxon>
        <taxon>Fungi</taxon>
        <taxon>Fungi incertae sedis</taxon>
        <taxon>Mucoromycota</taxon>
        <taxon>Mortierellomycotina</taxon>
        <taxon>Mortierellomycetes</taxon>
        <taxon>Mortierellales</taxon>
        <taxon>Mortierellaceae</taxon>
        <taxon>Mortierella</taxon>
    </lineage>
</organism>
<evidence type="ECO:0000256" key="1">
    <source>
        <dbReference type="RuleBase" id="RU003796"/>
    </source>
</evidence>
<comment type="similarity">
    <text evidence="1">Belongs to the E2F/DP family.</text>
</comment>
<accession>A0A9P6IWL2</accession>
<feature type="compositionally biased region" description="Acidic residues" evidence="2">
    <location>
        <begin position="86"/>
        <end position="97"/>
    </location>
</feature>